<dbReference type="EMBL" id="AF440524">
    <property type="protein sequence ID" value="AAN62237.1"/>
    <property type="molecule type" value="Genomic_DNA"/>
</dbReference>
<dbReference type="AlphaFoldDB" id="Q8GPY7"/>
<dbReference type="RefSeq" id="WP_031755126.1">
    <property type="nucleotide sequence ID" value="NZ_LLUW01000023.1"/>
</dbReference>
<evidence type="ECO:0000259" key="6">
    <source>
        <dbReference type="PROSITE" id="PS51986"/>
    </source>
</evidence>
<dbReference type="GO" id="GO:0006542">
    <property type="term" value="P:glutamine biosynthetic process"/>
    <property type="evidence" value="ECO:0007669"/>
    <property type="project" value="InterPro"/>
</dbReference>
<evidence type="ECO:0000259" key="7">
    <source>
        <dbReference type="PROSITE" id="PS51987"/>
    </source>
</evidence>
<evidence type="ECO:0000256" key="2">
    <source>
        <dbReference type="ARBA" id="ARBA00022741"/>
    </source>
</evidence>
<dbReference type="Gene3D" id="3.30.590.10">
    <property type="entry name" value="Glutamine synthetase/guanido kinase, catalytic domain"/>
    <property type="match status" value="1"/>
</dbReference>
<proteinExistence type="inferred from homology"/>
<dbReference type="InterPro" id="IPR014746">
    <property type="entry name" value="Gln_synth/guanido_kin_cat_dom"/>
</dbReference>
<dbReference type="SUPFAM" id="SSF54368">
    <property type="entry name" value="Glutamine synthetase, N-terminal domain"/>
    <property type="match status" value="1"/>
</dbReference>
<evidence type="ECO:0000313" key="8">
    <source>
        <dbReference type="EMBL" id="AAN62237.1"/>
    </source>
</evidence>
<dbReference type="GO" id="GO:0004356">
    <property type="term" value="F:glutamine synthetase activity"/>
    <property type="evidence" value="ECO:0007669"/>
    <property type="project" value="InterPro"/>
</dbReference>
<reference evidence="8" key="1">
    <citation type="journal article" date="2002" name="J. Bacteriol.">
        <title>Gene islands integrated into tRNA(Gly) genes confer genome diversity on a Pseudomonas aeruginosa clone.</title>
        <authorList>
            <person name="Larbig K.D."/>
            <person name="Christmann A."/>
            <person name="Johann A."/>
            <person name="Klockgether J."/>
            <person name="Hartsch T."/>
            <person name="Merkl R."/>
            <person name="Wiehlmann L."/>
            <person name="Fritz H.-J."/>
            <person name="Tuemmler B."/>
        </authorList>
    </citation>
    <scope>NUCLEOTIDE SEQUENCE</scope>
    <source>
        <strain evidence="8">SG17M</strain>
    </source>
</reference>
<dbReference type="Gene3D" id="3.10.20.70">
    <property type="entry name" value="Glutamine synthetase, N-terminal domain"/>
    <property type="match status" value="1"/>
</dbReference>
<feature type="domain" description="GS catalytic" evidence="7">
    <location>
        <begin position="122"/>
        <end position="460"/>
    </location>
</feature>
<dbReference type="PROSITE" id="PS51987">
    <property type="entry name" value="GS_CATALYTIC"/>
    <property type="match status" value="1"/>
</dbReference>
<evidence type="ECO:0000256" key="1">
    <source>
        <dbReference type="ARBA" id="ARBA00022598"/>
    </source>
</evidence>
<accession>Q8GPY7</accession>
<dbReference type="SUPFAM" id="SSF55931">
    <property type="entry name" value="Glutamine synthetase/guanido kinase"/>
    <property type="match status" value="1"/>
</dbReference>
<evidence type="ECO:0000256" key="4">
    <source>
        <dbReference type="PROSITE-ProRule" id="PRU01330"/>
    </source>
</evidence>
<dbReference type="PANTHER" id="PTHR43785">
    <property type="entry name" value="GAMMA-GLUTAMYLPUTRESCINE SYNTHETASE"/>
    <property type="match status" value="1"/>
</dbReference>
<dbReference type="InterPro" id="IPR036651">
    <property type="entry name" value="Gln_synt_N_sf"/>
</dbReference>
<keyword evidence="2" id="KW-0547">Nucleotide-binding</keyword>
<dbReference type="InterPro" id="IPR008147">
    <property type="entry name" value="Gln_synt_N"/>
</dbReference>
<dbReference type="GO" id="GO:0005524">
    <property type="term" value="F:ATP binding"/>
    <property type="evidence" value="ECO:0007669"/>
    <property type="project" value="UniProtKB-KW"/>
</dbReference>
<dbReference type="InterPro" id="IPR008146">
    <property type="entry name" value="Gln_synth_cat_dom"/>
</dbReference>
<dbReference type="SMART" id="SM01230">
    <property type="entry name" value="Gln-synt_C"/>
    <property type="match status" value="1"/>
</dbReference>
<protein>
    <submittedName>
        <fullName evidence="8">Putative glutamine-synthetase</fullName>
    </submittedName>
</protein>
<keyword evidence="3" id="KW-0067">ATP-binding</keyword>
<name>Q8GPY7_PSEAI</name>
<keyword evidence="1" id="KW-0436">Ligase</keyword>
<sequence length="460" mass="50620">MNEENNKQVLKLQEFIEKHNIDTVRLGAVDIDGVWRGKQVGAEYFLNKAALDGTQISNILFGWDVADHLVDGLAFTGWDSGYPDIALIPDLLTLSLVPWQAKTASVLCDIQHLNGQSLNLSPRNLLRKATEKAEQLGYKCHAAYEFEFYLLNDSIGSIAADQWRSINPVEKSGHCYSMLHHSSSSDIIGEVRKYMRDAGIVLEATNSEHGPGQYEINIKYDDALKAADDAIFVKNGIKEIAAKHGMTATFMAKPNAEWSGSSGHVHISLSNLITGAPAFANPENPAALSEVGYNFLAGMVELAREFSAIYLPNINSYKRTAGASWAGGNSSWGFDNRTVSHRAITSAGAAARVENRIPGADTNPYLVIAASLLSGLYGIENKLKPKDPILGNAYKVSPELARPLAASLEEATNIFRESEMARVLFPKEFVEHYSQMKVWEIKQANGFVNNWELARYLDII</sequence>
<organism evidence="8">
    <name type="scientific">Pseudomonas aeruginosa</name>
    <dbReference type="NCBI Taxonomy" id="287"/>
    <lineage>
        <taxon>Bacteria</taxon>
        <taxon>Pseudomonadati</taxon>
        <taxon>Pseudomonadota</taxon>
        <taxon>Gammaproteobacteria</taxon>
        <taxon>Pseudomonadales</taxon>
        <taxon>Pseudomonadaceae</taxon>
        <taxon>Pseudomonas</taxon>
    </lineage>
</organism>
<evidence type="ECO:0000256" key="3">
    <source>
        <dbReference type="ARBA" id="ARBA00022840"/>
    </source>
</evidence>
<feature type="domain" description="GS beta-grasp" evidence="6">
    <location>
        <begin position="19"/>
        <end position="115"/>
    </location>
</feature>
<dbReference type="Pfam" id="PF00120">
    <property type="entry name" value="Gln-synt_C"/>
    <property type="match status" value="1"/>
</dbReference>
<evidence type="ECO:0000256" key="5">
    <source>
        <dbReference type="RuleBase" id="RU000384"/>
    </source>
</evidence>
<gene>
    <name evidence="8" type="primary">glnA4</name>
</gene>
<dbReference type="PROSITE" id="PS51986">
    <property type="entry name" value="GS_BETA_GRASP"/>
    <property type="match status" value="1"/>
</dbReference>
<comment type="similarity">
    <text evidence="4 5">Belongs to the glutamine synthetase family.</text>
</comment>
<dbReference type="PANTHER" id="PTHR43785:SF12">
    <property type="entry name" value="TYPE-1 GLUTAMINE SYNTHETASE 2"/>
    <property type="match status" value="1"/>
</dbReference>